<evidence type="ECO:0000259" key="4">
    <source>
        <dbReference type="PROSITE" id="PS50977"/>
    </source>
</evidence>
<protein>
    <recommendedName>
        <fullName evidence="4">HTH tetR-type domain-containing protein</fullName>
    </recommendedName>
</protein>
<dbReference type="EMBL" id="AP018448">
    <property type="protein sequence ID" value="BBC31025.1"/>
    <property type="molecule type" value="Genomic_DNA"/>
</dbReference>
<feature type="domain" description="HTH tetR-type" evidence="4">
    <location>
        <begin position="85"/>
        <end position="145"/>
    </location>
</feature>
<dbReference type="Pfam" id="PF00440">
    <property type="entry name" value="TetR_N"/>
    <property type="match status" value="1"/>
</dbReference>
<dbReference type="InterPro" id="IPR009057">
    <property type="entry name" value="Homeodomain-like_sf"/>
</dbReference>
<dbReference type="Gene3D" id="1.10.357.10">
    <property type="entry name" value="Tetracycline Repressor, domain 2"/>
    <property type="match status" value="1"/>
</dbReference>
<accession>A0ABN5VE87</accession>
<feature type="region of interest" description="Disordered" evidence="3">
    <location>
        <begin position="25"/>
        <end position="87"/>
    </location>
</feature>
<dbReference type="PANTHER" id="PTHR30328:SF54">
    <property type="entry name" value="HTH-TYPE TRANSCRIPTIONAL REPRESSOR SCO4008"/>
    <property type="match status" value="1"/>
</dbReference>
<dbReference type="SUPFAM" id="SSF46689">
    <property type="entry name" value="Homeodomain-like"/>
    <property type="match status" value="1"/>
</dbReference>
<evidence type="ECO:0000256" key="1">
    <source>
        <dbReference type="ARBA" id="ARBA00023125"/>
    </source>
</evidence>
<gene>
    <name evidence="5" type="ORF">SGFS_023190</name>
</gene>
<dbReference type="InterPro" id="IPR036271">
    <property type="entry name" value="Tet_transcr_reg_TetR-rel_C_sf"/>
</dbReference>
<evidence type="ECO:0000256" key="2">
    <source>
        <dbReference type="PROSITE-ProRule" id="PRU00335"/>
    </source>
</evidence>
<dbReference type="InterPro" id="IPR050109">
    <property type="entry name" value="HTH-type_TetR-like_transc_reg"/>
</dbReference>
<dbReference type="InterPro" id="IPR001647">
    <property type="entry name" value="HTH_TetR"/>
</dbReference>
<dbReference type="SUPFAM" id="SSF48498">
    <property type="entry name" value="Tetracyclin repressor-like, C-terminal domain"/>
    <property type="match status" value="1"/>
</dbReference>
<feature type="DNA-binding region" description="H-T-H motif" evidence="2">
    <location>
        <begin position="108"/>
        <end position="127"/>
    </location>
</feature>
<evidence type="ECO:0000256" key="3">
    <source>
        <dbReference type="SAM" id="MobiDB-lite"/>
    </source>
</evidence>
<sequence>MAAFEQIVISSLEHPGGEAAVITSEGRALAASTGAPQVVGLSNKSAGKVDPVTAEETTSGKPESPSGRQQRRRHPTNPDRQRDPVGTRRAILTAAAAEFGTHGFDGARVVRIAEAAGVSHQLITYYFGGKRGLYEALSEQWLEESMRVSQTHTFAEAVRRYVHWAHEDPGWVHMVTREDPGTRPPAEDERAAELFKHVEELRERQARGEFRSDLDVGAVALVFFAASIAPVAIPWIARELGRQDPASPEFIDHYADQLGQIISALAEATQVEGSPENGEPQH</sequence>
<dbReference type="PRINTS" id="PR00455">
    <property type="entry name" value="HTHTETR"/>
</dbReference>
<dbReference type="Proteomes" id="UP001321542">
    <property type="component" value="Chromosome"/>
</dbReference>
<keyword evidence="1 2" id="KW-0238">DNA-binding</keyword>
<evidence type="ECO:0000313" key="5">
    <source>
        <dbReference type="EMBL" id="BBC31025.1"/>
    </source>
</evidence>
<keyword evidence="6" id="KW-1185">Reference proteome</keyword>
<feature type="compositionally biased region" description="Basic and acidic residues" evidence="3">
    <location>
        <begin position="76"/>
        <end position="86"/>
    </location>
</feature>
<reference evidence="5 6" key="2">
    <citation type="journal article" date="2023" name="ChemBioChem">
        <title>Acyltransferase Domain Exchange between Two Independent Type I Polyketide Synthases in the Same Producer Strain of Macrolide Antibiotics.</title>
        <authorList>
            <person name="Kudo F."/>
            <person name="Kishikawa K."/>
            <person name="Tsuboi K."/>
            <person name="Kido T."/>
            <person name="Usui T."/>
            <person name="Hashimoto J."/>
            <person name="Shin-Ya K."/>
            <person name="Miyanaga A."/>
            <person name="Eguchi T."/>
        </authorList>
    </citation>
    <scope>NUCLEOTIDE SEQUENCE [LARGE SCALE GENOMIC DNA]</scope>
    <source>
        <strain evidence="5 6">A-8890</strain>
    </source>
</reference>
<organism evidence="5 6">
    <name type="scientific">Streptomyces graminofaciens</name>
    <dbReference type="NCBI Taxonomy" id="68212"/>
    <lineage>
        <taxon>Bacteria</taxon>
        <taxon>Bacillati</taxon>
        <taxon>Actinomycetota</taxon>
        <taxon>Actinomycetes</taxon>
        <taxon>Kitasatosporales</taxon>
        <taxon>Streptomycetaceae</taxon>
        <taxon>Streptomyces</taxon>
    </lineage>
</organism>
<evidence type="ECO:0000313" key="6">
    <source>
        <dbReference type="Proteomes" id="UP001321542"/>
    </source>
</evidence>
<dbReference type="PROSITE" id="PS50977">
    <property type="entry name" value="HTH_TETR_2"/>
    <property type="match status" value="1"/>
</dbReference>
<name>A0ABN5VE87_9ACTN</name>
<dbReference type="RefSeq" id="WP_286249650.1">
    <property type="nucleotide sequence ID" value="NZ_AP018448.1"/>
</dbReference>
<proteinExistence type="predicted"/>
<dbReference type="PANTHER" id="PTHR30328">
    <property type="entry name" value="TRANSCRIPTIONAL REPRESSOR"/>
    <property type="match status" value="1"/>
</dbReference>
<reference evidence="5 6" key="1">
    <citation type="journal article" date="2010" name="ChemBioChem">
        <title>Cloning and characterization of the biosynthetic gene cluster of 16-membered macrolide antibiotic FD-891: involvement of a dual functional cytochrome P450 monooxygenase catalyzing epoxidation and hydroxylation.</title>
        <authorList>
            <person name="Kudo F."/>
            <person name="Motegi A."/>
            <person name="Mizoue K."/>
            <person name="Eguchi T."/>
        </authorList>
    </citation>
    <scope>NUCLEOTIDE SEQUENCE [LARGE SCALE GENOMIC DNA]</scope>
    <source>
        <strain evidence="5 6">A-8890</strain>
    </source>
</reference>